<dbReference type="GO" id="GO:0009244">
    <property type="term" value="P:lipopolysaccharide core region biosynthetic process"/>
    <property type="evidence" value="ECO:0007669"/>
    <property type="project" value="TreeGrafter"/>
</dbReference>
<evidence type="ECO:0000313" key="3">
    <source>
        <dbReference type="EMBL" id="MBG0779908.1"/>
    </source>
</evidence>
<sequence length="297" mass="32648">MSHGLHTFLEGHPLIHTLWVIKKDQWKQWSRLEDTVKEILSLKKQLGCVGYDVAIDLSGLFRSGVITWFSKAPVRLGFAESDEGSPFFYTHRIHGSMKIHAIDRYLEIARYMGCKINSIEYPLAPYDPAPGILQTLPKKYVVMAPSAGKPANQWPAEKFGELASRLSLPSVVIASGGEAGIADTVVAHAKGNAISIAGKTGLKELIPVISRAAFFVCNDTGPMHLAAALNIPVFAVFGPANPVRTGPYGDIHTVIQLDLPCAPCYAKYPCTRYDFRCMKDLSVDQVYDAIYRKTEAP</sequence>
<keyword evidence="1" id="KW-0328">Glycosyltransferase</keyword>
<dbReference type="AlphaFoldDB" id="A0A931D0J1"/>
<proteinExistence type="predicted"/>
<gene>
    <name evidence="3" type="ORF">H0S81_08280</name>
</gene>
<dbReference type="GO" id="GO:0005829">
    <property type="term" value="C:cytosol"/>
    <property type="evidence" value="ECO:0007669"/>
    <property type="project" value="TreeGrafter"/>
</dbReference>
<dbReference type="PANTHER" id="PTHR30160:SF1">
    <property type="entry name" value="LIPOPOLYSACCHARIDE 1,2-N-ACETYLGLUCOSAMINETRANSFERASE-RELATED"/>
    <property type="match status" value="1"/>
</dbReference>
<dbReference type="PANTHER" id="PTHR30160">
    <property type="entry name" value="TETRAACYLDISACCHARIDE 4'-KINASE-RELATED"/>
    <property type="match status" value="1"/>
</dbReference>
<dbReference type="Proteomes" id="UP000706172">
    <property type="component" value="Unassembled WGS sequence"/>
</dbReference>
<name>A0A931D0J1_9BACT</name>
<dbReference type="SUPFAM" id="SSF53756">
    <property type="entry name" value="UDP-Glycosyltransferase/glycogen phosphorylase"/>
    <property type="match status" value="1"/>
</dbReference>
<dbReference type="InterPro" id="IPR002201">
    <property type="entry name" value="Glyco_trans_9"/>
</dbReference>
<evidence type="ECO:0000313" key="4">
    <source>
        <dbReference type="Proteomes" id="UP000706172"/>
    </source>
</evidence>
<dbReference type="InterPro" id="IPR051199">
    <property type="entry name" value="LPS_LOS_Heptosyltrfase"/>
</dbReference>
<evidence type="ECO:0000256" key="2">
    <source>
        <dbReference type="ARBA" id="ARBA00022679"/>
    </source>
</evidence>
<reference evidence="3" key="1">
    <citation type="submission" date="2020-07" db="EMBL/GenBank/DDBJ databases">
        <title>Severe corrosion of carbon steel in oil field produced water can be linked to methanogenic archaea containing a special type of NiFe hydrogenase.</title>
        <authorList>
            <person name="Lahme S."/>
            <person name="Mand J."/>
            <person name="Longwell J."/>
            <person name="Smith R."/>
            <person name="Enning D."/>
        </authorList>
    </citation>
    <scope>NUCLEOTIDE SEQUENCE</scope>
    <source>
        <strain evidence="3">MIC098Bin6</strain>
    </source>
</reference>
<comment type="caution">
    <text evidence="3">The sequence shown here is derived from an EMBL/GenBank/DDBJ whole genome shotgun (WGS) entry which is preliminary data.</text>
</comment>
<organism evidence="3 4">
    <name type="scientific">Desulfotignum balticum</name>
    <dbReference type="NCBI Taxonomy" id="115781"/>
    <lineage>
        <taxon>Bacteria</taxon>
        <taxon>Pseudomonadati</taxon>
        <taxon>Thermodesulfobacteriota</taxon>
        <taxon>Desulfobacteria</taxon>
        <taxon>Desulfobacterales</taxon>
        <taxon>Desulfobacteraceae</taxon>
        <taxon>Desulfotignum</taxon>
    </lineage>
</organism>
<protein>
    <submittedName>
        <fullName evidence="3">Glycosyltransferase family 9 protein</fullName>
    </submittedName>
</protein>
<dbReference type="CDD" id="cd03789">
    <property type="entry name" value="GT9_LPS_heptosyltransferase"/>
    <property type="match status" value="1"/>
</dbReference>
<keyword evidence="2" id="KW-0808">Transferase</keyword>
<accession>A0A931D0J1</accession>
<evidence type="ECO:0000256" key="1">
    <source>
        <dbReference type="ARBA" id="ARBA00022676"/>
    </source>
</evidence>
<dbReference type="EMBL" id="JACCQK010000492">
    <property type="protein sequence ID" value="MBG0779908.1"/>
    <property type="molecule type" value="Genomic_DNA"/>
</dbReference>
<dbReference type="Pfam" id="PF01075">
    <property type="entry name" value="Glyco_transf_9"/>
    <property type="match status" value="1"/>
</dbReference>
<dbReference type="GO" id="GO:0008713">
    <property type="term" value="F:ADP-heptose-lipopolysaccharide heptosyltransferase activity"/>
    <property type="evidence" value="ECO:0007669"/>
    <property type="project" value="TreeGrafter"/>
</dbReference>
<dbReference type="Gene3D" id="3.40.50.2000">
    <property type="entry name" value="Glycogen Phosphorylase B"/>
    <property type="match status" value="2"/>
</dbReference>